<evidence type="ECO:0000313" key="2">
    <source>
        <dbReference type="EMBL" id="KII69079.1"/>
    </source>
</evidence>
<evidence type="ECO:0000313" key="3">
    <source>
        <dbReference type="Proteomes" id="UP000031668"/>
    </source>
</evidence>
<sequence>MDTKGNSEEIYSEENARKGVQDSDNPTLNGETVFILHFEPDQSIAEISREQVEILINVSQTVCSDQKKIDVFPTQRLPPVTYFMLLWWLSDNIQSDLDGPCSWGRRPL</sequence>
<dbReference type="Proteomes" id="UP000031668">
    <property type="component" value="Unassembled WGS sequence"/>
</dbReference>
<organism evidence="2 3">
    <name type="scientific">Thelohanellus kitauei</name>
    <name type="common">Myxosporean</name>
    <dbReference type="NCBI Taxonomy" id="669202"/>
    <lineage>
        <taxon>Eukaryota</taxon>
        <taxon>Metazoa</taxon>
        <taxon>Cnidaria</taxon>
        <taxon>Myxozoa</taxon>
        <taxon>Myxosporea</taxon>
        <taxon>Bivalvulida</taxon>
        <taxon>Platysporina</taxon>
        <taxon>Myxobolidae</taxon>
        <taxon>Thelohanellus</taxon>
    </lineage>
</organism>
<reference evidence="2 3" key="1">
    <citation type="journal article" date="2014" name="Genome Biol. Evol.">
        <title>The genome of the myxosporean Thelohanellus kitauei shows adaptations to nutrient acquisition within its fish host.</title>
        <authorList>
            <person name="Yang Y."/>
            <person name="Xiong J."/>
            <person name="Zhou Z."/>
            <person name="Huo F."/>
            <person name="Miao W."/>
            <person name="Ran C."/>
            <person name="Liu Y."/>
            <person name="Zhang J."/>
            <person name="Feng J."/>
            <person name="Wang M."/>
            <person name="Wang M."/>
            <person name="Wang L."/>
            <person name="Yao B."/>
        </authorList>
    </citation>
    <scope>NUCLEOTIDE SEQUENCE [LARGE SCALE GENOMIC DNA]</scope>
    <source>
        <strain evidence="2">Wuqing</strain>
    </source>
</reference>
<feature type="region of interest" description="Disordered" evidence="1">
    <location>
        <begin position="1"/>
        <end position="25"/>
    </location>
</feature>
<proteinExistence type="predicted"/>
<dbReference type="AlphaFoldDB" id="A0A0C2IUK9"/>
<gene>
    <name evidence="2" type="ORF">RF11_10633</name>
</gene>
<keyword evidence="3" id="KW-1185">Reference proteome</keyword>
<accession>A0A0C2IUK9</accession>
<dbReference type="EMBL" id="JWZT01002598">
    <property type="protein sequence ID" value="KII69079.1"/>
    <property type="molecule type" value="Genomic_DNA"/>
</dbReference>
<protein>
    <submittedName>
        <fullName evidence="2">Uncharacterized protein</fullName>
    </submittedName>
</protein>
<comment type="caution">
    <text evidence="2">The sequence shown here is derived from an EMBL/GenBank/DDBJ whole genome shotgun (WGS) entry which is preliminary data.</text>
</comment>
<name>A0A0C2IUK9_THEKT</name>
<evidence type="ECO:0000256" key="1">
    <source>
        <dbReference type="SAM" id="MobiDB-lite"/>
    </source>
</evidence>